<feature type="signal peptide" evidence="1">
    <location>
        <begin position="1"/>
        <end position="23"/>
    </location>
</feature>
<dbReference type="Pfam" id="PF13590">
    <property type="entry name" value="DUF4136"/>
    <property type="match status" value="1"/>
</dbReference>
<accession>A0A1M5XDU8</accession>
<name>A0A1M5XDU8_9GAMM</name>
<dbReference type="EMBL" id="FQXG01000005">
    <property type="protein sequence ID" value="SHH97822.1"/>
    <property type="molecule type" value="Genomic_DNA"/>
</dbReference>
<evidence type="ECO:0000313" key="4">
    <source>
        <dbReference type="Proteomes" id="UP000184268"/>
    </source>
</evidence>
<evidence type="ECO:0000256" key="1">
    <source>
        <dbReference type="SAM" id="SignalP"/>
    </source>
</evidence>
<protein>
    <recommendedName>
        <fullName evidence="2">DUF4136 domain-containing protein</fullName>
    </recommendedName>
</protein>
<keyword evidence="1" id="KW-0732">Signal</keyword>
<feature type="domain" description="DUF4136" evidence="2">
    <location>
        <begin position="23"/>
        <end position="171"/>
    </location>
</feature>
<reference evidence="3 4" key="1">
    <citation type="submission" date="2016-11" db="EMBL/GenBank/DDBJ databases">
        <authorList>
            <person name="Jaros S."/>
            <person name="Januszkiewicz K."/>
            <person name="Wedrychowicz H."/>
        </authorList>
    </citation>
    <scope>NUCLEOTIDE SEQUENCE [LARGE SCALE GENOMIC DNA]</scope>
    <source>
        <strain evidence="3 4">DSM 16917</strain>
    </source>
</reference>
<dbReference type="Gene3D" id="3.30.160.670">
    <property type="match status" value="1"/>
</dbReference>
<dbReference type="AlphaFoldDB" id="A0A1M5XDU8"/>
<feature type="chain" id="PRO_5012838808" description="DUF4136 domain-containing protein" evidence="1">
    <location>
        <begin position="24"/>
        <end position="173"/>
    </location>
</feature>
<dbReference type="STRING" id="299255.SAMN02745129_3453"/>
<sequence>MSRKLLGLLLILGLAGCAAPSSNVDYNTEIDFAAINQYQLAEAEAEQDPLMAERIAPAIQANLDGRGWRQGEQGVRVFYRSRVETREKESNVSVGVGGGTYGRRGSVSGSVAVPLGPTEEQVMILQIDLVQDGALIWRATDDMTLPERERAERRTERVQNLVAKMLGQFPPKP</sequence>
<dbReference type="Proteomes" id="UP000184268">
    <property type="component" value="Unassembled WGS sequence"/>
</dbReference>
<keyword evidence="4" id="KW-1185">Reference proteome</keyword>
<dbReference type="RefSeq" id="WP_082766722.1">
    <property type="nucleotide sequence ID" value="NZ_FQXG01000005.1"/>
</dbReference>
<evidence type="ECO:0000313" key="3">
    <source>
        <dbReference type="EMBL" id="SHH97822.1"/>
    </source>
</evidence>
<gene>
    <name evidence="3" type="ORF">SAMN02745129_3453</name>
</gene>
<proteinExistence type="predicted"/>
<organism evidence="3 4">
    <name type="scientific">Ferrimonas marina</name>
    <dbReference type="NCBI Taxonomy" id="299255"/>
    <lineage>
        <taxon>Bacteria</taxon>
        <taxon>Pseudomonadati</taxon>
        <taxon>Pseudomonadota</taxon>
        <taxon>Gammaproteobacteria</taxon>
        <taxon>Alteromonadales</taxon>
        <taxon>Ferrimonadaceae</taxon>
        <taxon>Ferrimonas</taxon>
    </lineage>
</organism>
<dbReference type="InterPro" id="IPR025411">
    <property type="entry name" value="DUF4136"/>
</dbReference>
<evidence type="ECO:0000259" key="2">
    <source>
        <dbReference type="Pfam" id="PF13590"/>
    </source>
</evidence>
<dbReference type="PROSITE" id="PS51257">
    <property type="entry name" value="PROKAR_LIPOPROTEIN"/>
    <property type="match status" value="1"/>
</dbReference>